<comment type="caution">
    <text evidence="8">The sequence shown here is derived from an EMBL/GenBank/DDBJ whole genome shotgun (WGS) entry which is preliminary data.</text>
</comment>
<dbReference type="VEuPathDB" id="CryptoDB:GNI_110750"/>
<proteinExistence type="predicted"/>
<feature type="transmembrane region" description="Helical" evidence="7">
    <location>
        <begin position="563"/>
        <end position="584"/>
    </location>
</feature>
<evidence type="ECO:0000256" key="4">
    <source>
        <dbReference type="ARBA" id="ARBA00022989"/>
    </source>
</evidence>
<dbReference type="SUPFAM" id="SSF161070">
    <property type="entry name" value="SNF-like"/>
    <property type="match status" value="1"/>
</dbReference>
<feature type="transmembrane region" description="Helical" evidence="7">
    <location>
        <begin position="626"/>
        <end position="650"/>
    </location>
</feature>
<evidence type="ECO:0000256" key="7">
    <source>
        <dbReference type="SAM" id="Phobius"/>
    </source>
</evidence>
<dbReference type="InterPro" id="IPR000175">
    <property type="entry name" value="Na/ntran_symport"/>
</dbReference>
<feature type="transmembrane region" description="Helical" evidence="7">
    <location>
        <begin position="700"/>
        <end position="721"/>
    </location>
</feature>
<keyword evidence="2" id="KW-0813">Transport</keyword>
<sequence>MDRNRSGVADGFHQFDEIEETDVNMIHLQSPRRPVVATRAQVVIHTLDVTLGQLNLLNVWRFAAVAIPMSFRWTTGTFSAINFIVPYLISIVFLSWPLYLFETGIGQATGGENTRAMGSLSLKSRVSSLNWLLSACFLLFTAPLTAYTFVYVWEASSRWANYESPGLTAMDAVDLYVGRTCTRYSDYVPHLSPFLCGPEGRRLDVSCYDESQCHLWAGNGRCLAVPWAPASEFLFTSVEEYDPLLDQDYPQYCAARFLHDVSTNNAKAVMNASGYYRDWRGKFRARLPVSLLSTFIFACCMSVLNSLGSLGSQFGVICKATSSIVRSLFGFMGLLGLLMLTIKAMLWWKDSPAYLYNWNQGLVDFSWERFFYPDVWAFAIIQAFLTLRLGTGQNELVASRAPNKAKNLIVQCGIGAFLQTLMCFLAFLLCWFAYGTAAARIGYTGEPEQMYATLRFDIRNMPYGTLFTSVQTMFDNGPALDGATPRSVAWSRFFWICMALLGVNGVTHAVDTVTGAGALSSMNWKVGVPRWVWAIVTSVLLFLFTIPQWFGGSWGWTISHHHFLTNWAYSAMMVYEGVSVGWMVGHDLRTKHFGKAFTYLQVSCFIGGALIAAFCVAATWKYAPLWAPLLGLGIGLLCMILSFILPFPFLQTHDAYGRRHERSESVRMVVFGSADHVRKELNFRCNHSHKIWRMTALSTLAVRYGITSASLLAFANMSSYLDNVWHFSPYTPFNFNYVDQFMVVQTLMEKFDLIRAPGYVIGIAAWYALMFVIIPPLFYVYPKFLDWLIPYNTDENFFQVNEAVERFADTTNVLTEAPFTFQEQLEPIVQASVMRGSRAIQPPSTSTALPSQQVRLDPVDANEDLSEGSNYQ</sequence>
<feature type="transmembrane region" description="Helical" evidence="7">
    <location>
        <begin position="287"/>
        <end position="307"/>
    </location>
</feature>
<evidence type="ECO:0000313" key="9">
    <source>
        <dbReference type="Proteomes" id="UP000019763"/>
    </source>
</evidence>
<dbReference type="InterPro" id="IPR037272">
    <property type="entry name" value="SNS_sf"/>
</dbReference>
<evidence type="ECO:0000256" key="5">
    <source>
        <dbReference type="ARBA" id="ARBA00023136"/>
    </source>
</evidence>
<feature type="compositionally biased region" description="Polar residues" evidence="6">
    <location>
        <begin position="842"/>
        <end position="854"/>
    </location>
</feature>
<protein>
    <submittedName>
        <fullName evidence="8">Transmembrane protein</fullName>
    </submittedName>
</protein>
<evidence type="ECO:0000256" key="6">
    <source>
        <dbReference type="SAM" id="MobiDB-lite"/>
    </source>
</evidence>
<keyword evidence="9" id="KW-1185">Reference proteome</keyword>
<evidence type="ECO:0000313" key="8">
    <source>
        <dbReference type="EMBL" id="EZG55602.1"/>
    </source>
</evidence>
<name>A0A023B3M2_GRENI</name>
<feature type="transmembrane region" description="Helical" evidence="7">
    <location>
        <begin position="531"/>
        <end position="551"/>
    </location>
</feature>
<dbReference type="Proteomes" id="UP000019763">
    <property type="component" value="Unassembled WGS sequence"/>
</dbReference>
<gene>
    <name evidence="8" type="ORF">GNI_110750</name>
</gene>
<accession>A0A023B3M2</accession>
<dbReference type="PROSITE" id="PS50267">
    <property type="entry name" value="NA_NEUROTRAN_SYMP_3"/>
    <property type="match status" value="1"/>
</dbReference>
<keyword evidence="5 7" id="KW-0472">Membrane</keyword>
<dbReference type="GO" id="GO:0016020">
    <property type="term" value="C:membrane"/>
    <property type="evidence" value="ECO:0007669"/>
    <property type="project" value="UniProtKB-SubCell"/>
</dbReference>
<keyword evidence="3 7" id="KW-0812">Transmembrane</keyword>
<evidence type="ECO:0000256" key="1">
    <source>
        <dbReference type="ARBA" id="ARBA00004141"/>
    </source>
</evidence>
<dbReference type="RefSeq" id="XP_011131487.1">
    <property type="nucleotide sequence ID" value="XM_011133185.1"/>
</dbReference>
<feature type="region of interest" description="Disordered" evidence="6">
    <location>
        <begin position="840"/>
        <end position="872"/>
    </location>
</feature>
<comment type="subcellular location">
    <subcellularLocation>
        <location evidence="1">Membrane</location>
        <topology evidence="1">Multi-pass membrane protein</topology>
    </subcellularLocation>
</comment>
<feature type="transmembrane region" description="Helical" evidence="7">
    <location>
        <begin position="596"/>
        <end position="620"/>
    </location>
</feature>
<feature type="transmembrane region" description="Helical" evidence="7">
    <location>
        <begin position="78"/>
        <end position="101"/>
    </location>
</feature>
<evidence type="ECO:0000256" key="2">
    <source>
        <dbReference type="ARBA" id="ARBA00022448"/>
    </source>
</evidence>
<organism evidence="8 9">
    <name type="scientific">Gregarina niphandrodes</name>
    <name type="common">Septate eugregarine</name>
    <dbReference type="NCBI Taxonomy" id="110365"/>
    <lineage>
        <taxon>Eukaryota</taxon>
        <taxon>Sar</taxon>
        <taxon>Alveolata</taxon>
        <taxon>Apicomplexa</taxon>
        <taxon>Conoidasida</taxon>
        <taxon>Gregarinasina</taxon>
        <taxon>Eugregarinorida</taxon>
        <taxon>Gregarinidae</taxon>
        <taxon>Gregarina</taxon>
    </lineage>
</organism>
<dbReference type="AlphaFoldDB" id="A0A023B3M2"/>
<feature type="transmembrane region" description="Helical" evidence="7">
    <location>
        <begin position="493"/>
        <end position="519"/>
    </location>
</feature>
<feature type="transmembrane region" description="Helical" evidence="7">
    <location>
        <begin position="758"/>
        <end position="781"/>
    </location>
</feature>
<dbReference type="EMBL" id="AFNH02000828">
    <property type="protein sequence ID" value="EZG55602.1"/>
    <property type="molecule type" value="Genomic_DNA"/>
</dbReference>
<reference evidence="8" key="1">
    <citation type="submission" date="2013-12" db="EMBL/GenBank/DDBJ databases">
        <authorList>
            <person name="Omoto C.K."/>
            <person name="Sibley D."/>
            <person name="Venepally P."/>
            <person name="Hadjithomas M."/>
            <person name="Karamycheva S."/>
            <person name="Brunk B."/>
            <person name="Roos D."/>
            <person name="Caler E."/>
            <person name="Lorenzi H."/>
        </authorList>
    </citation>
    <scope>NUCLEOTIDE SEQUENCE</scope>
</reference>
<dbReference type="GeneID" id="22913907"/>
<keyword evidence="4 7" id="KW-1133">Transmembrane helix</keyword>
<feature type="transmembrane region" description="Helical" evidence="7">
    <location>
        <begin position="328"/>
        <end position="348"/>
    </location>
</feature>
<evidence type="ECO:0000256" key="3">
    <source>
        <dbReference type="ARBA" id="ARBA00022692"/>
    </source>
</evidence>
<feature type="transmembrane region" description="Helical" evidence="7">
    <location>
        <begin position="131"/>
        <end position="153"/>
    </location>
</feature>
<feature type="transmembrane region" description="Helical" evidence="7">
    <location>
        <begin position="408"/>
        <end position="434"/>
    </location>
</feature>